<evidence type="ECO:0000259" key="1">
    <source>
        <dbReference type="Pfam" id="PF13320"/>
    </source>
</evidence>
<organism evidence="2 3">
    <name type="scientific">Paenibacillus nasutitermitis</name>
    <dbReference type="NCBI Taxonomy" id="1652958"/>
    <lineage>
        <taxon>Bacteria</taxon>
        <taxon>Bacillati</taxon>
        <taxon>Bacillota</taxon>
        <taxon>Bacilli</taxon>
        <taxon>Bacillales</taxon>
        <taxon>Paenibacillaceae</taxon>
        <taxon>Paenibacillus</taxon>
    </lineage>
</organism>
<dbReference type="InterPro" id="IPR025150">
    <property type="entry name" value="GH123_cat"/>
</dbReference>
<keyword evidence="3" id="KW-1185">Reference proteome</keyword>
<accession>A0A917E4P0</accession>
<name>A0A917E4P0_9BACL</name>
<proteinExistence type="predicted"/>
<reference evidence="2" key="1">
    <citation type="journal article" date="2014" name="Int. J. Syst. Evol. Microbiol.">
        <title>Complete genome sequence of Corynebacterium casei LMG S-19264T (=DSM 44701T), isolated from a smear-ripened cheese.</title>
        <authorList>
            <consortium name="US DOE Joint Genome Institute (JGI-PGF)"/>
            <person name="Walter F."/>
            <person name="Albersmeier A."/>
            <person name="Kalinowski J."/>
            <person name="Ruckert C."/>
        </authorList>
    </citation>
    <scope>NUCLEOTIDE SEQUENCE</scope>
    <source>
        <strain evidence="2">CGMCC 1.15178</strain>
    </source>
</reference>
<evidence type="ECO:0000313" key="2">
    <source>
        <dbReference type="EMBL" id="GGE02711.1"/>
    </source>
</evidence>
<dbReference type="Proteomes" id="UP000612456">
    <property type="component" value="Unassembled WGS sequence"/>
</dbReference>
<dbReference type="EMBL" id="BMHP01000020">
    <property type="protein sequence ID" value="GGE02711.1"/>
    <property type="molecule type" value="Genomic_DNA"/>
</dbReference>
<evidence type="ECO:0000313" key="3">
    <source>
        <dbReference type="Proteomes" id="UP000612456"/>
    </source>
</evidence>
<gene>
    <name evidence="2" type="ORF">GCM10010911_72220</name>
</gene>
<dbReference type="Pfam" id="PF13320">
    <property type="entry name" value="GH123_cat"/>
    <property type="match status" value="1"/>
</dbReference>
<dbReference type="AlphaFoldDB" id="A0A917E4P0"/>
<dbReference type="RefSeq" id="WP_229750775.1">
    <property type="nucleotide sequence ID" value="NZ_BMHP01000020.1"/>
</dbReference>
<reference evidence="2" key="2">
    <citation type="submission" date="2020-09" db="EMBL/GenBank/DDBJ databases">
        <authorList>
            <person name="Sun Q."/>
            <person name="Zhou Y."/>
        </authorList>
    </citation>
    <scope>NUCLEOTIDE SEQUENCE</scope>
    <source>
        <strain evidence="2">CGMCC 1.15178</strain>
    </source>
</reference>
<comment type="caution">
    <text evidence="2">The sequence shown here is derived from an EMBL/GenBank/DDBJ whole genome shotgun (WGS) entry which is preliminary data.</text>
</comment>
<protein>
    <recommendedName>
        <fullName evidence="1">Glycoside hydrolase 123 catalytic domain-containing protein</fullName>
    </recommendedName>
</protein>
<sequence length="278" mass="31520">MVFSLETRCLSSLAKVFPDQELTELPFCRASALQQETYAFQVAYRVRGVVEALKNILLHIESPLADQITIRTVGLAPSELPCYGDPDEDILRSTPGLFPDPLYPMRESEGIKIVPNQWRSIWITVHVDGGIQEGLYPIRLIFGNDSGEELAGETFELEVIEAMLPDQKLIHTEWFYADCIAEYYGLEVSSENHWDLIEKYVITAYAHGVNMLLTPLFTLPIDTLKGTERPTVQLVEVWKDGSCYVQQHRYSLRGVFSSLYTMGRQTSTEDYRDGRGGV</sequence>
<feature type="domain" description="Glycoside hydrolase 123 catalytic" evidence="1">
    <location>
        <begin position="174"/>
        <end position="241"/>
    </location>
</feature>